<organism evidence="1 2">
    <name type="scientific">Steinernema glaseri</name>
    <dbReference type="NCBI Taxonomy" id="37863"/>
    <lineage>
        <taxon>Eukaryota</taxon>
        <taxon>Metazoa</taxon>
        <taxon>Ecdysozoa</taxon>
        <taxon>Nematoda</taxon>
        <taxon>Chromadorea</taxon>
        <taxon>Rhabditida</taxon>
        <taxon>Tylenchina</taxon>
        <taxon>Panagrolaimomorpha</taxon>
        <taxon>Strongyloidoidea</taxon>
        <taxon>Steinernematidae</taxon>
        <taxon>Steinernema</taxon>
    </lineage>
</organism>
<dbReference type="AlphaFoldDB" id="A0A1I8AHN1"/>
<keyword evidence="1" id="KW-1185">Reference proteome</keyword>
<name>A0A1I8AHN1_9BILA</name>
<evidence type="ECO:0000313" key="1">
    <source>
        <dbReference type="Proteomes" id="UP000095287"/>
    </source>
</evidence>
<protein>
    <submittedName>
        <fullName evidence="2">Uncharacterized protein</fullName>
    </submittedName>
</protein>
<sequence length="75" mass="8648">MAIITVEGPDATTLRCLAAYHRRRRRSGFGGRLVVALSCRILKWETAARLFEWFGSDGRTYLSLTAFLFPYQLRH</sequence>
<reference evidence="2" key="1">
    <citation type="submission" date="2016-11" db="UniProtKB">
        <authorList>
            <consortium name="WormBaseParasite"/>
        </authorList>
    </citation>
    <scope>IDENTIFICATION</scope>
</reference>
<dbReference type="WBParaSite" id="L893_g5574.t1">
    <property type="protein sequence ID" value="L893_g5574.t1"/>
    <property type="gene ID" value="L893_g5574"/>
</dbReference>
<accession>A0A1I8AHN1</accession>
<proteinExistence type="predicted"/>
<dbReference type="Proteomes" id="UP000095287">
    <property type="component" value="Unplaced"/>
</dbReference>
<evidence type="ECO:0000313" key="2">
    <source>
        <dbReference type="WBParaSite" id="L893_g5574.t1"/>
    </source>
</evidence>